<reference evidence="1 2" key="2">
    <citation type="submission" date="2020-08" db="EMBL/GenBank/DDBJ databases">
        <title>Adhaeribacter dokdonensis sp. nov., isolated from the rhizosphere of Elymus tsukushiensis, a plant native to the Dokdo Islands, Republic of Korea.</title>
        <authorList>
            <person name="Ghim S.Y."/>
        </authorList>
    </citation>
    <scope>NUCLEOTIDE SEQUENCE [LARGE SCALE GENOMIC DNA]</scope>
    <source>
        <strain evidence="1 2">KUDC8001</strain>
    </source>
</reference>
<evidence type="ECO:0000313" key="1">
    <source>
        <dbReference type="EMBL" id="QMU29302.1"/>
    </source>
</evidence>
<dbReference type="InterPro" id="IPR010419">
    <property type="entry name" value="CO_DH_gsu"/>
</dbReference>
<keyword evidence="2" id="KW-1185">Reference proteome</keyword>
<dbReference type="CDD" id="cd05018">
    <property type="entry name" value="CoxG"/>
    <property type="match status" value="1"/>
</dbReference>
<dbReference type="PANTHER" id="PTHR38588:SF1">
    <property type="entry name" value="BLL0334 PROTEIN"/>
    <property type="match status" value="1"/>
</dbReference>
<dbReference type="SUPFAM" id="SSF55961">
    <property type="entry name" value="Bet v1-like"/>
    <property type="match status" value="1"/>
</dbReference>
<protein>
    <submittedName>
        <fullName evidence="1">Carbon monoxide dehydrogenase subunit G</fullName>
    </submittedName>
</protein>
<sequence>MLLTGKKVLNASPAKVWEKLMDTDTLARIMPGISTIERIGENSFISTVQIKLGPVNGSFSGNMQLEDITEQRAFTIKVQQTSKVGNANAAVKVNLLPVEDTRTELEFNGDVKLSGLLAGMGQRVIGGVSNTLTNQFFTNLEKELASSSPEAA</sequence>
<accession>A0A7L7L8Y9</accession>
<organism evidence="1 2">
    <name type="scientific">Adhaeribacter radiodurans</name>
    <dbReference type="NCBI Taxonomy" id="2745197"/>
    <lineage>
        <taxon>Bacteria</taxon>
        <taxon>Pseudomonadati</taxon>
        <taxon>Bacteroidota</taxon>
        <taxon>Cytophagia</taxon>
        <taxon>Cytophagales</taxon>
        <taxon>Hymenobacteraceae</taxon>
        <taxon>Adhaeribacter</taxon>
    </lineage>
</organism>
<dbReference type="Gene3D" id="3.30.530.20">
    <property type="match status" value="1"/>
</dbReference>
<reference evidence="1 2" key="1">
    <citation type="submission" date="2020-06" db="EMBL/GenBank/DDBJ databases">
        <authorList>
            <person name="Hwang Y.J."/>
        </authorList>
    </citation>
    <scope>NUCLEOTIDE SEQUENCE [LARGE SCALE GENOMIC DNA]</scope>
    <source>
        <strain evidence="1 2">KUDC8001</strain>
    </source>
</reference>
<dbReference type="AlphaFoldDB" id="A0A7L7L8Y9"/>
<dbReference type="RefSeq" id="WP_182411761.1">
    <property type="nucleotide sequence ID" value="NZ_CP055153.1"/>
</dbReference>
<dbReference type="KEGG" id="add:HUW48_15230"/>
<dbReference type="EMBL" id="CP055153">
    <property type="protein sequence ID" value="QMU29302.1"/>
    <property type="molecule type" value="Genomic_DNA"/>
</dbReference>
<gene>
    <name evidence="1" type="ORF">HUW48_15230</name>
</gene>
<dbReference type="Proteomes" id="UP000514509">
    <property type="component" value="Chromosome"/>
</dbReference>
<name>A0A7L7L8Y9_9BACT</name>
<dbReference type="PANTHER" id="PTHR38588">
    <property type="entry name" value="BLL0334 PROTEIN"/>
    <property type="match status" value="1"/>
</dbReference>
<dbReference type="Pfam" id="PF06240">
    <property type="entry name" value="COXG"/>
    <property type="match status" value="1"/>
</dbReference>
<evidence type="ECO:0000313" key="2">
    <source>
        <dbReference type="Proteomes" id="UP000514509"/>
    </source>
</evidence>
<proteinExistence type="predicted"/>
<dbReference type="InterPro" id="IPR023393">
    <property type="entry name" value="START-like_dom_sf"/>
</dbReference>